<feature type="non-terminal residue" evidence="1">
    <location>
        <position position="24"/>
    </location>
</feature>
<accession>J9CFX4</accession>
<name>J9CFX4_9ZZZZ</name>
<organism evidence="1">
    <name type="scientific">gut metagenome</name>
    <dbReference type="NCBI Taxonomy" id="749906"/>
    <lineage>
        <taxon>unclassified sequences</taxon>
        <taxon>metagenomes</taxon>
        <taxon>organismal metagenomes</taxon>
    </lineage>
</organism>
<protein>
    <submittedName>
        <fullName evidence="1">Uncharacterized protein</fullName>
    </submittedName>
</protein>
<proteinExistence type="predicted"/>
<dbReference type="EMBL" id="AMCI01004029">
    <property type="protein sequence ID" value="EJW98950.1"/>
    <property type="molecule type" value="Genomic_DNA"/>
</dbReference>
<gene>
    <name evidence="1" type="ORF">EVA_12940</name>
</gene>
<evidence type="ECO:0000313" key="1">
    <source>
        <dbReference type="EMBL" id="EJW98950.1"/>
    </source>
</evidence>
<dbReference type="AlphaFoldDB" id="J9CFX4"/>
<sequence>MFVEGFTADLDTLTVIYLIVSGFI</sequence>
<comment type="caution">
    <text evidence="1">The sequence shown here is derived from an EMBL/GenBank/DDBJ whole genome shotgun (WGS) entry which is preliminary data.</text>
</comment>
<reference evidence="1" key="1">
    <citation type="journal article" date="2012" name="PLoS ONE">
        <title>Gene sets for utilization of primary and secondary nutrition supplies in the distal gut of endangered iberian lynx.</title>
        <authorList>
            <person name="Alcaide M."/>
            <person name="Messina E."/>
            <person name="Richter M."/>
            <person name="Bargiela R."/>
            <person name="Peplies J."/>
            <person name="Huws S.A."/>
            <person name="Newbold C.J."/>
            <person name="Golyshin P.N."/>
            <person name="Simon M.A."/>
            <person name="Lopez G."/>
            <person name="Yakimov M.M."/>
            <person name="Ferrer M."/>
        </authorList>
    </citation>
    <scope>NUCLEOTIDE SEQUENCE</scope>
</reference>